<name>A0ABV2YLE0_9ACTN</name>
<feature type="domain" description="HTH marR-type" evidence="1">
    <location>
        <begin position="15"/>
        <end position="147"/>
    </location>
</feature>
<dbReference type="SMART" id="SM00347">
    <property type="entry name" value="HTH_MARR"/>
    <property type="match status" value="1"/>
</dbReference>
<accession>A0ABV2YLE0</accession>
<keyword evidence="3" id="KW-1185">Reference proteome</keyword>
<dbReference type="InterPro" id="IPR039422">
    <property type="entry name" value="MarR/SlyA-like"/>
</dbReference>
<dbReference type="Pfam" id="PF12802">
    <property type="entry name" value="MarR_2"/>
    <property type="match status" value="1"/>
</dbReference>
<dbReference type="Proteomes" id="UP001550850">
    <property type="component" value="Unassembled WGS sequence"/>
</dbReference>
<organism evidence="2 3">
    <name type="scientific">Streptomyces fragilis</name>
    <dbReference type="NCBI Taxonomy" id="67301"/>
    <lineage>
        <taxon>Bacteria</taxon>
        <taxon>Bacillati</taxon>
        <taxon>Actinomycetota</taxon>
        <taxon>Actinomycetes</taxon>
        <taxon>Kitasatosporales</taxon>
        <taxon>Streptomycetaceae</taxon>
        <taxon>Streptomyces</taxon>
    </lineage>
</organism>
<dbReference type="PANTHER" id="PTHR33164:SF99">
    <property type="entry name" value="MARR FAMILY REGULATORY PROTEIN"/>
    <property type="match status" value="1"/>
</dbReference>
<dbReference type="PANTHER" id="PTHR33164">
    <property type="entry name" value="TRANSCRIPTIONAL REGULATOR, MARR FAMILY"/>
    <property type="match status" value="1"/>
</dbReference>
<dbReference type="InterPro" id="IPR000835">
    <property type="entry name" value="HTH_MarR-typ"/>
</dbReference>
<reference evidence="2 3" key="1">
    <citation type="submission" date="2024-06" db="EMBL/GenBank/DDBJ databases">
        <title>The Natural Products Discovery Center: Release of the First 8490 Sequenced Strains for Exploring Actinobacteria Biosynthetic Diversity.</title>
        <authorList>
            <person name="Kalkreuter E."/>
            <person name="Kautsar S.A."/>
            <person name="Yang D."/>
            <person name="Bader C.D."/>
            <person name="Teijaro C.N."/>
            <person name="Fluegel L."/>
            <person name="Davis C.M."/>
            <person name="Simpson J.R."/>
            <person name="Lauterbach L."/>
            <person name="Steele A.D."/>
            <person name="Gui C."/>
            <person name="Meng S."/>
            <person name="Li G."/>
            <person name="Viehrig K."/>
            <person name="Ye F."/>
            <person name="Su P."/>
            <person name="Kiefer A.F."/>
            <person name="Nichols A."/>
            <person name="Cepeda A.J."/>
            <person name="Yan W."/>
            <person name="Fan B."/>
            <person name="Jiang Y."/>
            <person name="Adhikari A."/>
            <person name="Zheng C.-J."/>
            <person name="Schuster L."/>
            <person name="Cowan T.M."/>
            <person name="Smanski M.J."/>
            <person name="Chevrette M.G."/>
            <person name="De Carvalho L.P.S."/>
            <person name="Shen B."/>
        </authorList>
    </citation>
    <scope>NUCLEOTIDE SEQUENCE [LARGE SCALE GENOMIC DNA]</scope>
    <source>
        <strain evidence="2 3">NPDC038104</strain>
    </source>
</reference>
<dbReference type="RefSeq" id="WP_108956901.1">
    <property type="nucleotide sequence ID" value="NZ_BEVZ01000009.1"/>
</dbReference>
<sequence>MTSGPMDPDARARRLTEVFDLVGPLYHKVFRKVEQETPVDGVSVGVRAVLDLLDRHGPLTVPRMSRAQALSRQFVQRMVNDAVARGFAESRPNPAHRRSPLIALTPAGARAVAAVTAHERTLLRQVDGDLTHEDVDACLKVLGRMLDLFADVDMDGSVPLAPPRGRTEGDRP</sequence>
<evidence type="ECO:0000313" key="2">
    <source>
        <dbReference type="EMBL" id="MEU3556547.1"/>
    </source>
</evidence>
<protein>
    <submittedName>
        <fullName evidence="2">MarR family winged helix-turn-helix transcriptional regulator</fullName>
    </submittedName>
</protein>
<dbReference type="InterPro" id="IPR036390">
    <property type="entry name" value="WH_DNA-bd_sf"/>
</dbReference>
<proteinExistence type="predicted"/>
<evidence type="ECO:0000313" key="3">
    <source>
        <dbReference type="Proteomes" id="UP001550850"/>
    </source>
</evidence>
<dbReference type="PROSITE" id="PS50995">
    <property type="entry name" value="HTH_MARR_2"/>
    <property type="match status" value="1"/>
</dbReference>
<dbReference type="Gene3D" id="1.10.10.10">
    <property type="entry name" value="Winged helix-like DNA-binding domain superfamily/Winged helix DNA-binding domain"/>
    <property type="match status" value="1"/>
</dbReference>
<dbReference type="InterPro" id="IPR036388">
    <property type="entry name" value="WH-like_DNA-bd_sf"/>
</dbReference>
<gene>
    <name evidence="2" type="ORF">AB0E65_20390</name>
</gene>
<comment type="caution">
    <text evidence="2">The sequence shown here is derived from an EMBL/GenBank/DDBJ whole genome shotgun (WGS) entry which is preliminary data.</text>
</comment>
<dbReference type="EMBL" id="JBEZUR010000035">
    <property type="protein sequence ID" value="MEU3556547.1"/>
    <property type="molecule type" value="Genomic_DNA"/>
</dbReference>
<dbReference type="SUPFAM" id="SSF46785">
    <property type="entry name" value="Winged helix' DNA-binding domain"/>
    <property type="match status" value="1"/>
</dbReference>
<evidence type="ECO:0000259" key="1">
    <source>
        <dbReference type="PROSITE" id="PS50995"/>
    </source>
</evidence>